<dbReference type="GO" id="GO:0043041">
    <property type="term" value="P:amino acid activation for nonribosomal peptide biosynthetic process"/>
    <property type="evidence" value="ECO:0007669"/>
    <property type="project" value="TreeGrafter"/>
</dbReference>
<protein>
    <submittedName>
        <fullName evidence="3">Amino acid adenylation domain-containing protein</fullName>
    </submittedName>
</protein>
<organism evidence="3 4">
    <name type="scientific">Klugiella xanthotipulae</name>
    <dbReference type="NCBI Taxonomy" id="244735"/>
    <lineage>
        <taxon>Bacteria</taxon>
        <taxon>Bacillati</taxon>
        <taxon>Actinomycetota</taxon>
        <taxon>Actinomycetes</taxon>
        <taxon>Micrococcales</taxon>
        <taxon>Microbacteriaceae</taxon>
        <taxon>Klugiella</taxon>
    </lineage>
</organism>
<dbReference type="SUPFAM" id="SSF52777">
    <property type="entry name" value="CoA-dependent acyltransferases"/>
    <property type="match status" value="2"/>
</dbReference>
<dbReference type="Pfam" id="PF00550">
    <property type="entry name" value="PP-binding"/>
    <property type="match status" value="1"/>
</dbReference>
<dbReference type="Gene3D" id="3.40.50.12780">
    <property type="entry name" value="N-terminal domain of ligase-like"/>
    <property type="match status" value="1"/>
</dbReference>
<dbReference type="EMBL" id="VFPN01000001">
    <property type="protein sequence ID" value="TQM66047.1"/>
    <property type="molecule type" value="Genomic_DNA"/>
</dbReference>
<dbReference type="InterPro" id="IPR001242">
    <property type="entry name" value="Condensation_dom"/>
</dbReference>
<dbReference type="SUPFAM" id="SSF47336">
    <property type="entry name" value="ACP-like"/>
    <property type="match status" value="1"/>
</dbReference>
<dbReference type="AlphaFoldDB" id="A0A543I644"/>
<dbReference type="Pfam" id="PF00501">
    <property type="entry name" value="AMP-binding"/>
    <property type="match status" value="1"/>
</dbReference>
<dbReference type="GO" id="GO:0031177">
    <property type="term" value="F:phosphopantetheine binding"/>
    <property type="evidence" value="ECO:0007669"/>
    <property type="project" value="TreeGrafter"/>
</dbReference>
<dbReference type="InterPro" id="IPR036736">
    <property type="entry name" value="ACP-like_sf"/>
</dbReference>
<dbReference type="InterPro" id="IPR000873">
    <property type="entry name" value="AMP-dep_synth/lig_dom"/>
</dbReference>
<evidence type="ECO:0000313" key="4">
    <source>
        <dbReference type="Proteomes" id="UP000318331"/>
    </source>
</evidence>
<dbReference type="GO" id="GO:0008610">
    <property type="term" value="P:lipid biosynthetic process"/>
    <property type="evidence" value="ECO:0007669"/>
    <property type="project" value="UniProtKB-ARBA"/>
</dbReference>
<dbReference type="Gene3D" id="3.30.300.30">
    <property type="match status" value="1"/>
</dbReference>
<dbReference type="Proteomes" id="UP000318331">
    <property type="component" value="Unassembled WGS sequence"/>
</dbReference>
<dbReference type="GO" id="GO:0005737">
    <property type="term" value="C:cytoplasm"/>
    <property type="evidence" value="ECO:0007669"/>
    <property type="project" value="TreeGrafter"/>
</dbReference>
<dbReference type="Gene3D" id="1.10.1200.10">
    <property type="entry name" value="ACP-like"/>
    <property type="match status" value="1"/>
</dbReference>
<dbReference type="InterPro" id="IPR023213">
    <property type="entry name" value="CAT-like_dom_sf"/>
</dbReference>
<feature type="domain" description="Carrier" evidence="2">
    <location>
        <begin position="972"/>
        <end position="1048"/>
    </location>
</feature>
<comment type="caution">
    <text evidence="3">The sequence shown here is derived from an EMBL/GenBank/DDBJ whole genome shotgun (WGS) entry which is preliminary data.</text>
</comment>
<dbReference type="Gene3D" id="3.30.559.30">
    <property type="entry name" value="Nonribosomal peptide synthetase, condensation domain"/>
    <property type="match status" value="1"/>
</dbReference>
<dbReference type="InterPro" id="IPR042099">
    <property type="entry name" value="ANL_N_sf"/>
</dbReference>
<dbReference type="Gene3D" id="3.30.559.10">
    <property type="entry name" value="Chloramphenicol acetyltransferase-like domain"/>
    <property type="match status" value="1"/>
</dbReference>
<dbReference type="InterPro" id="IPR009081">
    <property type="entry name" value="PP-bd_ACP"/>
</dbReference>
<dbReference type="OrthoDB" id="2472181at2"/>
<dbReference type="Pfam" id="PF13193">
    <property type="entry name" value="AMP-binding_C"/>
    <property type="match status" value="1"/>
</dbReference>
<dbReference type="NCBIfam" id="TIGR01733">
    <property type="entry name" value="AA-adenyl-dom"/>
    <property type="match status" value="1"/>
</dbReference>
<accession>A0A543I644</accession>
<dbReference type="Pfam" id="PF00668">
    <property type="entry name" value="Condensation"/>
    <property type="match status" value="1"/>
</dbReference>
<keyword evidence="4" id="KW-1185">Reference proteome</keyword>
<gene>
    <name evidence="3" type="ORF">FB466_0869</name>
</gene>
<name>A0A543I644_9MICO</name>
<evidence type="ECO:0000259" key="2">
    <source>
        <dbReference type="PROSITE" id="PS50075"/>
    </source>
</evidence>
<dbReference type="PANTHER" id="PTHR45527:SF1">
    <property type="entry name" value="FATTY ACID SYNTHASE"/>
    <property type="match status" value="1"/>
</dbReference>
<dbReference type="InterPro" id="IPR020845">
    <property type="entry name" value="AMP-binding_CS"/>
</dbReference>
<dbReference type="PROSITE" id="PS50075">
    <property type="entry name" value="CARRIER"/>
    <property type="match status" value="1"/>
</dbReference>
<sequence length="1062" mass="113709">MAGMFTPEIRYPATFSQKAMFVQHHTHPQDVSFDLAAAYRLPATTDVEKLFRATSALFPAMPGINTHFFRRETEVEAVIQPGSVSVAWASVDPACPADEEDAWVALATGHLIESGPIRPETGPPLIARLYRGRSANYLVIVCSHLVVDAYAFYRGMDILASLYNAPEAEWADLIAGGAEHPGSVPAAPVIQKRVDDYLDLLSTADLLTNPGLAARPTLDGIRGRHHIHTVEGAASTVFRSSAAATEFGAVAVTYAIYAATLHRLCPTDTVVIGMPVANRAGYRAKQAIGYFVNTLPLPLTITAETTWWELCAQVSRGIRLVQTCQGLDLAAHTRDSDRLDRAYRAADNAVTFYQQALAPTLDGVELISLPLERTALSYPLALAIADNGERYVVDLAIADSINGSELAAFFATSWDTAVANPHTPVVTGSVWAAAETAAPPTTHADDHTVVHRILAAAAANPEAIALRDSGNTGTEPTEVGGDIGVLSYGELAERMRAIANLLHRDGASRYVLLTMPAGIPAVVTMLAVMASGRAYVPIDPAAPAHRADLIRRRVREELGTMPTEYTATDSDRLWAAPTATDTAGVIEARGDRPAYVIFTSGSTGEPKGVVVPGGNVADLLDSTGERLGLGPADTWCLFHSTAFDFSVWEMFGCLATGGTLVIPRGEEVSNPQAFATFLQRERVTVLNQTPSALRRLVAVSGLLPANAMESVRLIVCGGEALYPADLQPWVQHHGDTARVANMYGITETTVHVTLHDLTAADIATETRSPIGRPLDHLADVVIDPYGRPVWDGHPGELLVTGSALATGYLGRDDLTAERFRTIIDGGIPTRAYRTGDSVVCGTTAGDEGGALTYVGRIDNQVQLRGYRIELGEIESALVTAAGCRGVVVRLCEPAGAEPFLAAWVTLDQPLTEREVRGRLDGHLPPYMIPAAITVLPSIPLTHNGKPDIERLPDPGARVGGAETATAPTAVEGASLPLADRIAHIWSEVIGTGPVGVHDRFMDVGGTSMHVMHVYDRLRTELDLDDLNLVDLFEFATANDLATHLLSRSDIYPINVNRERTPR</sequence>
<dbReference type="GO" id="GO:0044550">
    <property type="term" value="P:secondary metabolite biosynthetic process"/>
    <property type="evidence" value="ECO:0007669"/>
    <property type="project" value="TreeGrafter"/>
</dbReference>
<proteinExistence type="predicted"/>
<evidence type="ECO:0000256" key="1">
    <source>
        <dbReference type="ARBA" id="ARBA00001957"/>
    </source>
</evidence>
<reference evidence="3 4" key="1">
    <citation type="submission" date="2019-06" db="EMBL/GenBank/DDBJ databases">
        <title>Sequencing the genomes of 1000 actinobacteria strains.</title>
        <authorList>
            <person name="Klenk H.-P."/>
        </authorList>
    </citation>
    <scope>NUCLEOTIDE SEQUENCE [LARGE SCALE GENOMIC DNA]</scope>
    <source>
        <strain evidence="3 4">DSM 18031</strain>
    </source>
</reference>
<dbReference type="SUPFAM" id="SSF56801">
    <property type="entry name" value="Acetyl-CoA synthetase-like"/>
    <property type="match status" value="1"/>
</dbReference>
<dbReference type="InterPro" id="IPR045851">
    <property type="entry name" value="AMP-bd_C_sf"/>
</dbReference>
<dbReference type="InterPro" id="IPR010071">
    <property type="entry name" value="AA_adenyl_dom"/>
</dbReference>
<dbReference type="PROSITE" id="PS00455">
    <property type="entry name" value="AMP_BINDING"/>
    <property type="match status" value="1"/>
</dbReference>
<dbReference type="GO" id="GO:0003824">
    <property type="term" value="F:catalytic activity"/>
    <property type="evidence" value="ECO:0007669"/>
    <property type="project" value="InterPro"/>
</dbReference>
<dbReference type="InterPro" id="IPR025110">
    <property type="entry name" value="AMP-bd_C"/>
</dbReference>
<comment type="cofactor">
    <cofactor evidence="1">
        <name>pantetheine 4'-phosphate</name>
        <dbReference type="ChEBI" id="CHEBI:47942"/>
    </cofactor>
</comment>
<evidence type="ECO:0000313" key="3">
    <source>
        <dbReference type="EMBL" id="TQM66047.1"/>
    </source>
</evidence>
<dbReference type="PANTHER" id="PTHR45527">
    <property type="entry name" value="NONRIBOSOMAL PEPTIDE SYNTHETASE"/>
    <property type="match status" value="1"/>
</dbReference>